<evidence type="ECO:0000313" key="2">
    <source>
        <dbReference type="Proteomes" id="UP001228139"/>
    </source>
</evidence>
<dbReference type="SUPFAM" id="SSF143011">
    <property type="entry name" value="RelE-like"/>
    <property type="match status" value="1"/>
</dbReference>
<dbReference type="RefSeq" id="WP_306209635.1">
    <property type="nucleotide sequence ID" value="NZ_CP132353.1"/>
</dbReference>
<dbReference type="EMBL" id="CP132353">
    <property type="protein sequence ID" value="WLS79133.1"/>
    <property type="molecule type" value="Genomic_DNA"/>
</dbReference>
<dbReference type="Pfam" id="PF05973">
    <property type="entry name" value="Gp49"/>
    <property type="match status" value="1"/>
</dbReference>
<organism evidence="1 2">
    <name type="scientific">Erwinia pyri</name>
    <dbReference type="NCBI Taxonomy" id="3062598"/>
    <lineage>
        <taxon>Bacteria</taxon>
        <taxon>Pseudomonadati</taxon>
        <taxon>Pseudomonadota</taxon>
        <taxon>Gammaproteobacteria</taxon>
        <taxon>Enterobacterales</taxon>
        <taxon>Erwiniaceae</taxon>
        <taxon>Erwinia</taxon>
    </lineage>
</organism>
<evidence type="ECO:0000313" key="1">
    <source>
        <dbReference type="EMBL" id="WLS79133.1"/>
    </source>
</evidence>
<sequence length="106" mass="12500">MFEVIYHNDAEAELKSLPIPVRIKMDKLIERLENNPRLLREPHTKFLGNGLYEIRTMGNDIARGLWVYQTGSVIFLLRIFIKKTTKTPLSEMSLALRRLEEMKREI</sequence>
<protein>
    <submittedName>
        <fullName evidence="1">Type II toxin-antitoxin system RelE/ParE family toxin</fullName>
    </submittedName>
</protein>
<dbReference type="KEGG" id="epi:Q3V30_01035"/>
<dbReference type="InterPro" id="IPR035093">
    <property type="entry name" value="RelE/ParE_toxin_dom_sf"/>
</dbReference>
<dbReference type="Proteomes" id="UP001228139">
    <property type="component" value="Chromosome"/>
</dbReference>
<keyword evidence="2" id="KW-1185">Reference proteome</keyword>
<name>A0AA50HQT4_9GAMM</name>
<dbReference type="Gene3D" id="3.30.2310.20">
    <property type="entry name" value="RelE-like"/>
    <property type="match status" value="1"/>
</dbReference>
<gene>
    <name evidence="1" type="ORF">Q3V30_01035</name>
</gene>
<reference evidence="1 2" key="1">
    <citation type="submission" date="2023-07" db="EMBL/GenBank/DDBJ databases">
        <title>Pathogenic bacteria of pear tree diseases.</title>
        <authorList>
            <person name="Zhang Z."/>
            <person name="He L."/>
            <person name="Huang R."/>
        </authorList>
    </citation>
    <scope>NUCLEOTIDE SEQUENCE [LARGE SCALE GENOMIC DNA]</scope>
    <source>
        <strain evidence="1 2">DE2</strain>
    </source>
</reference>
<accession>A0AA50HQT4</accession>
<dbReference type="AlphaFoldDB" id="A0AA50HQT4"/>
<proteinExistence type="predicted"/>
<dbReference type="InterPro" id="IPR009241">
    <property type="entry name" value="HigB-like"/>
</dbReference>